<evidence type="ECO:0008006" key="3">
    <source>
        <dbReference type="Google" id="ProtNLM"/>
    </source>
</evidence>
<accession>A0ABC9QUB8</accession>
<dbReference type="Proteomes" id="UP000006976">
    <property type="component" value="Unassembled WGS sequence"/>
</dbReference>
<evidence type="ECO:0000313" key="1">
    <source>
        <dbReference type="EMBL" id="EJR28775.1"/>
    </source>
</evidence>
<dbReference type="AlphaFoldDB" id="A0ABC9QUB8"/>
<comment type="caution">
    <text evidence="1">The sequence shown here is derived from an EMBL/GenBank/DDBJ whole genome shotgun (WGS) entry which is preliminary data.</text>
</comment>
<proteinExistence type="predicted"/>
<evidence type="ECO:0000313" key="2">
    <source>
        <dbReference type="Proteomes" id="UP000006976"/>
    </source>
</evidence>
<dbReference type="EMBL" id="AHEV01000059">
    <property type="protein sequence ID" value="EJR28775.1"/>
    <property type="molecule type" value="Genomic_DNA"/>
</dbReference>
<protein>
    <recommendedName>
        <fullName evidence="3">LPXTG cell wall anchor domain-containing protein</fullName>
    </recommendedName>
</protein>
<organism evidence="1 2">
    <name type="scientific">Bacillus mycoides</name>
    <dbReference type="NCBI Taxonomy" id="1405"/>
    <lineage>
        <taxon>Bacteria</taxon>
        <taxon>Bacillati</taxon>
        <taxon>Bacillota</taxon>
        <taxon>Bacilli</taxon>
        <taxon>Bacillales</taxon>
        <taxon>Bacillaceae</taxon>
        <taxon>Bacillus</taxon>
        <taxon>Bacillus cereus group</taxon>
    </lineage>
</organism>
<gene>
    <name evidence="1" type="ORF">III_06050</name>
</gene>
<name>A0ABC9QUB8_BACMY</name>
<reference evidence="1 2" key="1">
    <citation type="submission" date="2012-04" db="EMBL/GenBank/DDBJ databases">
        <title>The Genome Sequence of Bacillus cereus VD078.</title>
        <authorList>
            <consortium name="The Broad Institute Genome Sequencing Platform"/>
            <consortium name="The Broad Institute Genome Sequencing Center for Infectious Disease"/>
            <person name="Feldgarden M."/>
            <person name="Van der Auwera G.A."/>
            <person name="Mahillon J."/>
            <person name="Duprez V."/>
            <person name="Timmery S."/>
            <person name="Mattelet C."/>
            <person name="Dierick K."/>
            <person name="Sun M."/>
            <person name="Yu Z."/>
            <person name="Zhu L."/>
            <person name="Hu X."/>
            <person name="Shank E.B."/>
            <person name="Swiecicka I."/>
            <person name="Hansen B.M."/>
            <person name="Andrup L."/>
            <person name="Young S.K."/>
            <person name="Zeng Q."/>
            <person name="Gargeya S."/>
            <person name="Fitzgerald M."/>
            <person name="Haas B."/>
            <person name="Abouelleil A."/>
            <person name="Alvarado L."/>
            <person name="Arachchi H.M."/>
            <person name="Berlin A."/>
            <person name="Chapman S.B."/>
            <person name="Goldberg J."/>
            <person name="Griggs A."/>
            <person name="Gujja S."/>
            <person name="Hansen M."/>
            <person name="Howarth C."/>
            <person name="Imamovic A."/>
            <person name="Larimer J."/>
            <person name="McCowen C."/>
            <person name="Montmayeur A."/>
            <person name="Murphy C."/>
            <person name="Neiman D."/>
            <person name="Pearson M."/>
            <person name="Priest M."/>
            <person name="Roberts A."/>
            <person name="Saif S."/>
            <person name="Shea T."/>
            <person name="Sisk P."/>
            <person name="Sykes S."/>
            <person name="Wortman J."/>
            <person name="Nusbaum C."/>
            <person name="Birren B."/>
        </authorList>
    </citation>
    <scope>NUCLEOTIDE SEQUENCE [LARGE SCALE GENOMIC DNA]</scope>
    <source>
        <strain evidence="1 2">VD078</strain>
    </source>
</reference>
<sequence length="53" mass="6550">MSDSMYMYEDEYFFMKSKFLPYMIKKPEYGLLIASVSFVILMLLLFYKRRKDK</sequence>